<organism evidence="2 3">
    <name type="scientific">Mariniblastus fucicola</name>
    <dbReference type="NCBI Taxonomy" id="980251"/>
    <lineage>
        <taxon>Bacteria</taxon>
        <taxon>Pseudomonadati</taxon>
        <taxon>Planctomycetota</taxon>
        <taxon>Planctomycetia</taxon>
        <taxon>Pirellulales</taxon>
        <taxon>Pirellulaceae</taxon>
        <taxon>Mariniblastus</taxon>
    </lineage>
</organism>
<dbReference type="CDD" id="cd00077">
    <property type="entry name" value="HDc"/>
    <property type="match status" value="1"/>
</dbReference>
<dbReference type="AlphaFoldDB" id="A0A5B9PCP2"/>
<dbReference type="InterPro" id="IPR052567">
    <property type="entry name" value="OP_Dioxygenase"/>
</dbReference>
<evidence type="ECO:0000259" key="1">
    <source>
        <dbReference type="Pfam" id="PF01966"/>
    </source>
</evidence>
<dbReference type="Proteomes" id="UP000322214">
    <property type="component" value="Chromosome"/>
</dbReference>
<dbReference type="RefSeq" id="WP_075082415.1">
    <property type="nucleotide sequence ID" value="NZ_CP042912.1"/>
</dbReference>
<gene>
    <name evidence="2" type="ORF">MFFC18_39450</name>
</gene>
<dbReference type="Pfam" id="PF01966">
    <property type="entry name" value="HD"/>
    <property type="match status" value="1"/>
</dbReference>
<dbReference type="Gene3D" id="1.10.3210.10">
    <property type="entry name" value="Hypothetical protein af1432"/>
    <property type="match status" value="1"/>
</dbReference>
<evidence type="ECO:0000313" key="2">
    <source>
        <dbReference type="EMBL" id="QEG24034.1"/>
    </source>
</evidence>
<dbReference type="InterPro" id="IPR003607">
    <property type="entry name" value="HD/PDEase_dom"/>
</dbReference>
<feature type="domain" description="HD" evidence="1">
    <location>
        <begin position="29"/>
        <end position="100"/>
    </location>
</feature>
<dbReference type="STRING" id="980251.GCA_001642875_04155"/>
<evidence type="ECO:0000313" key="3">
    <source>
        <dbReference type="Proteomes" id="UP000322214"/>
    </source>
</evidence>
<dbReference type="PANTHER" id="PTHR40202:SF1">
    <property type="entry name" value="HD DOMAIN-CONTAINING PROTEIN"/>
    <property type="match status" value="1"/>
</dbReference>
<proteinExistence type="predicted"/>
<dbReference type="SUPFAM" id="SSF109604">
    <property type="entry name" value="HD-domain/PDEase-like"/>
    <property type="match status" value="1"/>
</dbReference>
<dbReference type="EMBL" id="CP042912">
    <property type="protein sequence ID" value="QEG24034.1"/>
    <property type="molecule type" value="Genomic_DNA"/>
</dbReference>
<dbReference type="PANTHER" id="PTHR40202">
    <property type="match status" value="1"/>
</dbReference>
<name>A0A5B9PCP2_9BACT</name>
<reference evidence="2 3" key="1">
    <citation type="submission" date="2019-08" db="EMBL/GenBank/DDBJ databases">
        <title>Deep-cultivation of Planctomycetes and their phenomic and genomic characterization uncovers novel biology.</title>
        <authorList>
            <person name="Wiegand S."/>
            <person name="Jogler M."/>
            <person name="Boedeker C."/>
            <person name="Pinto D."/>
            <person name="Vollmers J."/>
            <person name="Rivas-Marin E."/>
            <person name="Kohn T."/>
            <person name="Peeters S.H."/>
            <person name="Heuer A."/>
            <person name="Rast P."/>
            <person name="Oberbeckmann S."/>
            <person name="Bunk B."/>
            <person name="Jeske O."/>
            <person name="Meyerdierks A."/>
            <person name="Storesund J.E."/>
            <person name="Kallscheuer N."/>
            <person name="Luecker S."/>
            <person name="Lage O.M."/>
            <person name="Pohl T."/>
            <person name="Merkel B.J."/>
            <person name="Hornburger P."/>
            <person name="Mueller R.-W."/>
            <person name="Bruemmer F."/>
            <person name="Labrenz M."/>
            <person name="Spormann A.M."/>
            <person name="Op den Camp H."/>
            <person name="Overmann J."/>
            <person name="Amann R."/>
            <person name="Jetten M.S.M."/>
            <person name="Mascher T."/>
            <person name="Medema M.H."/>
            <person name="Devos D.P."/>
            <person name="Kaster A.-K."/>
            <person name="Ovreas L."/>
            <person name="Rohde M."/>
            <person name="Galperin M.Y."/>
            <person name="Jogler C."/>
        </authorList>
    </citation>
    <scope>NUCLEOTIDE SEQUENCE [LARGE SCALE GENOMIC DNA]</scope>
    <source>
        <strain evidence="2 3">FC18</strain>
    </source>
</reference>
<keyword evidence="3" id="KW-1185">Reference proteome</keyword>
<dbReference type="InterPro" id="IPR006674">
    <property type="entry name" value="HD_domain"/>
</dbReference>
<dbReference type="KEGG" id="mff:MFFC18_39450"/>
<protein>
    <recommendedName>
        <fullName evidence="1">HD domain-containing protein</fullName>
    </recommendedName>
</protein>
<accession>A0A5B9PCP2</accession>
<dbReference type="OrthoDB" id="823268at2"/>
<sequence length="196" mass="21978">MNKLVEQILNIFDRRGNEKYADEDVTQKEHALQCASFAISEGESDSMIVAALLHDIGHILGDDDLPANCSEDLDDGHEEVGHSFLKSHFIDAVIEPVRLHVAAKRYLSTTDPQYKDKLSPTSLKSLADQGGDMSEEELAEFRENPFFDDAIRLRFWDDEAKKLEMPQVEVSDFAKKIEAVLLPAGTPEKKLEGETC</sequence>